<feature type="transmembrane region" description="Helical" evidence="1">
    <location>
        <begin position="48"/>
        <end position="69"/>
    </location>
</feature>
<evidence type="ECO:0000256" key="1">
    <source>
        <dbReference type="SAM" id="Phobius"/>
    </source>
</evidence>
<keyword evidence="1" id="KW-0812">Transmembrane</keyword>
<dbReference type="OrthoDB" id="2966427at2"/>
<name>A0A1U7PPC5_9BACI</name>
<organism evidence="2 3">
    <name type="scientific">Edaphobacillus lindanitolerans</name>
    <dbReference type="NCBI Taxonomy" id="550447"/>
    <lineage>
        <taxon>Bacteria</taxon>
        <taxon>Bacillati</taxon>
        <taxon>Bacillota</taxon>
        <taxon>Bacilli</taxon>
        <taxon>Bacillales</taxon>
        <taxon>Bacillaceae</taxon>
        <taxon>Edaphobacillus</taxon>
    </lineage>
</organism>
<proteinExistence type="predicted"/>
<feature type="transmembrane region" description="Helical" evidence="1">
    <location>
        <begin position="110"/>
        <end position="131"/>
    </location>
</feature>
<evidence type="ECO:0000313" key="3">
    <source>
        <dbReference type="Proteomes" id="UP000187550"/>
    </source>
</evidence>
<keyword evidence="3" id="KW-1185">Reference proteome</keyword>
<feature type="transmembrane region" description="Helical" evidence="1">
    <location>
        <begin position="76"/>
        <end position="98"/>
    </location>
</feature>
<dbReference type="RefSeq" id="WP_076757711.1">
    <property type="nucleotide sequence ID" value="NZ_FTPL01000002.1"/>
</dbReference>
<protein>
    <submittedName>
        <fullName evidence="2">Uncharacterized protein</fullName>
    </submittedName>
</protein>
<evidence type="ECO:0000313" key="2">
    <source>
        <dbReference type="EMBL" id="SIT81857.1"/>
    </source>
</evidence>
<accession>A0A1U7PPC5</accession>
<gene>
    <name evidence="2" type="ORF">SAMN05428946_1445</name>
</gene>
<sequence>MFKILPFWTAGAAALLICLGLRFLQYFKFIHWHPAGWTRRIGIQDGPWYVDWGLLFAGIFLAGLVLYLLSMLLAKWPPAVTAAVIGLVIAAAVEWMVLRPGSLTGFKDRLSIPFFVLVLMATRFIMETAVFQKKQQHSSPK</sequence>
<keyword evidence="1" id="KW-1133">Transmembrane helix</keyword>
<dbReference type="EMBL" id="FTPL01000002">
    <property type="protein sequence ID" value="SIT81857.1"/>
    <property type="molecule type" value="Genomic_DNA"/>
</dbReference>
<dbReference type="STRING" id="550447.SAMN05428946_1445"/>
<dbReference type="AlphaFoldDB" id="A0A1U7PPC5"/>
<dbReference type="Proteomes" id="UP000187550">
    <property type="component" value="Unassembled WGS sequence"/>
</dbReference>
<keyword evidence="1" id="KW-0472">Membrane</keyword>
<reference evidence="3" key="1">
    <citation type="submission" date="2017-01" db="EMBL/GenBank/DDBJ databases">
        <authorList>
            <person name="Varghese N."/>
            <person name="Submissions S."/>
        </authorList>
    </citation>
    <scope>NUCLEOTIDE SEQUENCE [LARGE SCALE GENOMIC DNA]</scope>
    <source>
        <strain evidence="3">MNA4</strain>
    </source>
</reference>